<reference evidence="1" key="1">
    <citation type="journal article" date="2014" name="Int. J. Syst. Evol. Microbiol.">
        <title>Complete genome sequence of Corynebacterium casei LMG S-19264T (=DSM 44701T), isolated from a smear-ripened cheese.</title>
        <authorList>
            <consortium name="US DOE Joint Genome Institute (JGI-PGF)"/>
            <person name="Walter F."/>
            <person name="Albersmeier A."/>
            <person name="Kalinowski J."/>
            <person name="Ruckert C."/>
        </authorList>
    </citation>
    <scope>NUCLEOTIDE SEQUENCE</scope>
    <source>
        <strain evidence="1">JCM 19831</strain>
    </source>
</reference>
<dbReference type="EMBL" id="BMPI01000117">
    <property type="protein sequence ID" value="GGM88245.1"/>
    <property type="molecule type" value="Genomic_DNA"/>
</dbReference>
<dbReference type="RefSeq" id="WP_190257909.1">
    <property type="nucleotide sequence ID" value="NZ_BMPI01000117.1"/>
</dbReference>
<keyword evidence="2" id="KW-1185">Reference proteome</keyword>
<name>A0A917X838_9ACTN</name>
<comment type="caution">
    <text evidence="1">The sequence shown here is derived from an EMBL/GenBank/DDBJ whole genome shotgun (WGS) entry which is preliminary data.</text>
</comment>
<accession>A0A917X838</accession>
<reference evidence="1" key="2">
    <citation type="submission" date="2020-09" db="EMBL/GenBank/DDBJ databases">
        <authorList>
            <person name="Sun Q."/>
            <person name="Ohkuma M."/>
        </authorList>
    </citation>
    <scope>NUCLEOTIDE SEQUENCE</scope>
    <source>
        <strain evidence="1">JCM 19831</strain>
    </source>
</reference>
<evidence type="ECO:0008006" key="3">
    <source>
        <dbReference type="Google" id="ProtNLM"/>
    </source>
</evidence>
<protein>
    <recommendedName>
        <fullName evidence="3">Pilus assembly protein CpaE</fullName>
    </recommendedName>
</protein>
<sequence length="137" mass="14967">MISVELAHELRAAGLVWNPAPGDRFGIPDRGLDDQAFVLSDMIIQVHEVPHGAVIGFNGTTEWALDDIERDEAIWLPREDQLRSLLGEGFRRLERAGDGWRVVVDGQADTLGATPEDAYALAVLRRLRAHGASDASG</sequence>
<evidence type="ECO:0000313" key="1">
    <source>
        <dbReference type="EMBL" id="GGM88245.1"/>
    </source>
</evidence>
<gene>
    <name evidence="1" type="ORF">GCM10007977_107830</name>
</gene>
<proteinExistence type="predicted"/>
<evidence type="ECO:0000313" key="2">
    <source>
        <dbReference type="Proteomes" id="UP000642070"/>
    </source>
</evidence>
<dbReference type="AlphaFoldDB" id="A0A917X838"/>
<dbReference type="Proteomes" id="UP000642070">
    <property type="component" value="Unassembled WGS sequence"/>
</dbReference>
<organism evidence="1 2">
    <name type="scientific">Dactylosporangium sucinum</name>
    <dbReference type="NCBI Taxonomy" id="1424081"/>
    <lineage>
        <taxon>Bacteria</taxon>
        <taxon>Bacillati</taxon>
        <taxon>Actinomycetota</taxon>
        <taxon>Actinomycetes</taxon>
        <taxon>Micromonosporales</taxon>
        <taxon>Micromonosporaceae</taxon>
        <taxon>Dactylosporangium</taxon>
    </lineage>
</organism>